<evidence type="ECO:0000313" key="2">
    <source>
        <dbReference type="Proteomes" id="UP000007110"/>
    </source>
</evidence>
<name>A0A7M7NDR8_STRPU</name>
<dbReference type="RefSeq" id="XP_030834868.1">
    <property type="nucleotide sequence ID" value="XM_030979008.1"/>
</dbReference>
<reference evidence="1" key="2">
    <citation type="submission" date="2021-01" db="UniProtKB">
        <authorList>
            <consortium name="EnsemblMetazoa"/>
        </authorList>
    </citation>
    <scope>IDENTIFICATION</scope>
</reference>
<reference evidence="2" key="1">
    <citation type="submission" date="2015-02" db="EMBL/GenBank/DDBJ databases">
        <title>Genome sequencing for Strongylocentrotus purpuratus.</title>
        <authorList>
            <person name="Murali S."/>
            <person name="Liu Y."/>
            <person name="Vee V."/>
            <person name="English A."/>
            <person name="Wang M."/>
            <person name="Skinner E."/>
            <person name="Han Y."/>
            <person name="Muzny D.M."/>
            <person name="Worley K.C."/>
            <person name="Gibbs R.A."/>
        </authorList>
    </citation>
    <scope>NUCLEOTIDE SEQUENCE</scope>
</reference>
<protein>
    <submittedName>
        <fullName evidence="1">Uncharacterized protein</fullName>
    </submittedName>
</protein>
<accession>A0A7M7NDR8</accession>
<proteinExistence type="predicted"/>
<dbReference type="Proteomes" id="UP000007110">
    <property type="component" value="Unassembled WGS sequence"/>
</dbReference>
<sequence>MPHLRSLRLTSVKLSDEFYSTMASEASKSKIQTLSMKDVSMMTPRRLHSILLLPHLQSFTLTDIERVDMDDGETLTRQTSSVEELSVDGKDVISLWNLGLHTSCPRVKKLELNYQDEENVSSGIVTIACSPFHHLTHLHVEGDLSASTLNDPVSFCDAVKTSCPQLTKLSLTCIALNNEKAAEIIQLMKTHPHLTSIE</sequence>
<dbReference type="EnsemblMetazoa" id="XM_030979008">
    <property type="protein sequence ID" value="XP_030834868"/>
    <property type="gene ID" value="LOC115921512"/>
</dbReference>
<dbReference type="KEGG" id="spu:115921512"/>
<dbReference type="InParanoid" id="A0A7M7NDR8"/>
<organism evidence="1 2">
    <name type="scientific">Strongylocentrotus purpuratus</name>
    <name type="common">Purple sea urchin</name>
    <dbReference type="NCBI Taxonomy" id="7668"/>
    <lineage>
        <taxon>Eukaryota</taxon>
        <taxon>Metazoa</taxon>
        <taxon>Echinodermata</taxon>
        <taxon>Eleutherozoa</taxon>
        <taxon>Echinozoa</taxon>
        <taxon>Echinoidea</taxon>
        <taxon>Euechinoidea</taxon>
        <taxon>Echinacea</taxon>
        <taxon>Camarodonta</taxon>
        <taxon>Echinidea</taxon>
        <taxon>Strongylocentrotidae</taxon>
        <taxon>Strongylocentrotus</taxon>
    </lineage>
</organism>
<evidence type="ECO:0000313" key="1">
    <source>
        <dbReference type="EnsemblMetazoa" id="XP_030834868"/>
    </source>
</evidence>
<dbReference type="SUPFAM" id="SSF52047">
    <property type="entry name" value="RNI-like"/>
    <property type="match status" value="1"/>
</dbReference>
<dbReference type="Gene3D" id="3.80.10.10">
    <property type="entry name" value="Ribonuclease Inhibitor"/>
    <property type="match status" value="1"/>
</dbReference>
<dbReference type="GeneID" id="115921512"/>
<dbReference type="AlphaFoldDB" id="A0A7M7NDR8"/>
<keyword evidence="2" id="KW-1185">Reference proteome</keyword>
<dbReference type="PANTHER" id="PTHR24407:SF14">
    <property type="entry name" value="SIR2-LIKE DOMAIN-CONTAINING PROTEIN"/>
    <property type="match status" value="1"/>
</dbReference>
<dbReference type="PANTHER" id="PTHR24407">
    <property type="entry name" value="PROTEIN KINASE DOMAIN-CONTAINING PROTEIN"/>
    <property type="match status" value="1"/>
</dbReference>
<dbReference type="InterPro" id="IPR032675">
    <property type="entry name" value="LRR_dom_sf"/>
</dbReference>